<dbReference type="InParanoid" id="B9T871"/>
<accession>B9T871</accession>
<name>B9T871_RICCO</name>
<dbReference type="Proteomes" id="UP000008311">
    <property type="component" value="Unassembled WGS sequence"/>
</dbReference>
<dbReference type="EMBL" id="EQ974943">
    <property type="protein sequence ID" value="EEF27943.1"/>
    <property type="molecule type" value="Genomic_DNA"/>
</dbReference>
<sequence>MQLLDSGLKVKEYEFLRRNFIDFRCFVMVIVIKDAVVIVLDGEGGVVVDDGGGH</sequence>
<keyword evidence="2" id="KW-1185">Reference proteome</keyword>
<organism evidence="1 2">
    <name type="scientific">Ricinus communis</name>
    <name type="common">Castor bean</name>
    <dbReference type="NCBI Taxonomy" id="3988"/>
    <lineage>
        <taxon>Eukaryota</taxon>
        <taxon>Viridiplantae</taxon>
        <taxon>Streptophyta</taxon>
        <taxon>Embryophyta</taxon>
        <taxon>Tracheophyta</taxon>
        <taxon>Spermatophyta</taxon>
        <taxon>Magnoliopsida</taxon>
        <taxon>eudicotyledons</taxon>
        <taxon>Gunneridae</taxon>
        <taxon>Pentapetalae</taxon>
        <taxon>rosids</taxon>
        <taxon>fabids</taxon>
        <taxon>Malpighiales</taxon>
        <taxon>Euphorbiaceae</taxon>
        <taxon>Acalyphoideae</taxon>
        <taxon>Acalypheae</taxon>
        <taxon>Ricinus</taxon>
    </lineage>
</organism>
<dbReference type="AlphaFoldDB" id="B9T871"/>
<gene>
    <name evidence="1" type="ORF">RCOM_0153290</name>
</gene>
<protein>
    <submittedName>
        <fullName evidence="1">Uncharacterized protein</fullName>
    </submittedName>
</protein>
<evidence type="ECO:0000313" key="1">
    <source>
        <dbReference type="EMBL" id="EEF27943.1"/>
    </source>
</evidence>
<evidence type="ECO:0000313" key="2">
    <source>
        <dbReference type="Proteomes" id="UP000008311"/>
    </source>
</evidence>
<reference evidence="2" key="1">
    <citation type="journal article" date="2010" name="Nat. Biotechnol.">
        <title>Draft genome sequence of the oilseed species Ricinus communis.</title>
        <authorList>
            <person name="Chan A.P."/>
            <person name="Crabtree J."/>
            <person name="Zhao Q."/>
            <person name="Lorenzi H."/>
            <person name="Orvis J."/>
            <person name="Puiu D."/>
            <person name="Melake-Berhan A."/>
            <person name="Jones K.M."/>
            <person name="Redman J."/>
            <person name="Chen G."/>
            <person name="Cahoon E.B."/>
            <person name="Gedil M."/>
            <person name="Stanke M."/>
            <person name="Haas B.J."/>
            <person name="Wortman J.R."/>
            <person name="Fraser-Liggett C.M."/>
            <person name="Ravel J."/>
            <person name="Rabinowicz P.D."/>
        </authorList>
    </citation>
    <scope>NUCLEOTIDE SEQUENCE [LARGE SCALE GENOMIC DNA]</scope>
    <source>
        <strain evidence="2">cv. Hale</strain>
    </source>
</reference>
<proteinExistence type="predicted"/>